<keyword evidence="2" id="KW-1185">Reference proteome</keyword>
<sequence>MIGIVDVDESKFDRYFKNSCPLSAMFSDINRVIRAFKQAPFPTGWRYCIAHTVFSARVKAYVIITLMIAERRARGEVPPKRVKVIRSIPIEKKASDVPKKENDEVYLSREMYNASNRCACCGDTIKNIGIAWDLYYNSVQNFVNLVKTRTTSKYGYRMSSSCFIRKTRLHAFHEMTP</sequence>
<proteinExistence type="predicted"/>
<evidence type="ECO:0000313" key="2">
    <source>
        <dbReference type="Proteomes" id="UP000053766"/>
    </source>
</evidence>
<dbReference type="Proteomes" id="UP000053766">
    <property type="component" value="Unassembled WGS sequence"/>
</dbReference>
<dbReference type="AlphaFoldDB" id="A0A0D8XBD1"/>
<organism evidence="1 2">
    <name type="scientific">Dictyocaulus viviparus</name>
    <name type="common">Bovine lungworm</name>
    <dbReference type="NCBI Taxonomy" id="29172"/>
    <lineage>
        <taxon>Eukaryota</taxon>
        <taxon>Metazoa</taxon>
        <taxon>Ecdysozoa</taxon>
        <taxon>Nematoda</taxon>
        <taxon>Chromadorea</taxon>
        <taxon>Rhabditida</taxon>
        <taxon>Rhabditina</taxon>
        <taxon>Rhabditomorpha</taxon>
        <taxon>Strongyloidea</taxon>
        <taxon>Metastrongylidae</taxon>
        <taxon>Dictyocaulus</taxon>
    </lineage>
</organism>
<evidence type="ECO:0000313" key="1">
    <source>
        <dbReference type="EMBL" id="KJH41920.1"/>
    </source>
</evidence>
<reference evidence="2" key="2">
    <citation type="journal article" date="2016" name="Sci. Rep.">
        <title>Dictyocaulus viviparus genome, variome and transcriptome elucidate lungworm biology and support future intervention.</title>
        <authorList>
            <person name="McNulty S.N."/>
            <person name="Strube C."/>
            <person name="Rosa B.A."/>
            <person name="Martin J.C."/>
            <person name="Tyagi R."/>
            <person name="Choi Y.J."/>
            <person name="Wang Q."/>
            <person name="Hallsworth Pepin K."/>
            <person name="Zhang X."/>
            <person name="Ozersky P."/>
            <person name="Wilson R.K."/>
            <person name="Sternberg P.W."/>
            <person name="Gasser R.B."/>
            <person name="Mitreva M."/>
        </authorList>
    </citation>
    <scope>NUCLEOTIDE SEQUENCE [LARGE SCALE GENOMIC DNA]</scope>
    <source>
        <strain evidence="2">HannoverDv2000</strain>
    </source>
</reference>
<name>A0A0D8XBD1_DICVI</name>
<accession>A0A0D8XBD1</accession>
<reference evidence="1 2" key="1">
    <citation type="submission" date="2013-11" db="EMBL/GenBank/DDBJ databases">
        <title>Draft genome of the bovine lungworm Dictyocaulus viviparus.</title>
        <authorList>
            <person name="Mitreva M."/>
        </authorList>
    </citation>
    <scope>NUCLEOTIDE SEQUENCE [LARGE SCALE GENOMIC DNA]</scope>
    <source>
        <strain evidence="1 2">HannoverDv2000</strain>
    </source>
</reference>
<dbReference type="EMBL" id="KN716737">
    <property type="protein sequence ID" value="KJH41920.1"/>
    <property type="molecule type" value="Genomic_DNA"/>
</dbReference>
<gene>
    <name evidence="1" type="ORF">DICVIV_12103</name>
</gene>
<protein>
    <submittedName>
        <fullName evidence="1">Uncharacterized protein</fullName>
    </submittedName>
</protein>